<keyword evidence="3" id="KW-1185">Reference proteome</keyword>
<feature type="region of interest" description="Disordered" evidence="1">
    <location>
        <begin position="1"/>
        <end position="34"/>
    </location>
</feature>
<dbReference type="PANTHER" id="PTHR15657">
    <property type="entry name" value="THYROID TRANSCRIPTION FACTOR 1-ASSOCIATED PROTEIN 26"/>
    <property type="match status" value="1"/>
</dbReference>
<gene>
    <name evidence="2" type="ORF">HCN44_000606</name>
</gene>
<reference evidence="2 3" key="1">
    <citation type="submission" date="2020-08" db="EMBL/GenBank/DDBJ databases">
        <title>Aphidius gifuensis genome sequencing and assembly.</title>
        <authorList>
            <person name="Du Z."/>
        </authorList>
    </citation>
    <scope>NUCLEOTIDE SEQUENCE [LARGE SCALE GENOMIC DNA]</scope>
    <source>
        <strain evidence="2">YNYX2018</strain>
        <tissue evidence="2">Adults</tissue>
    </source>
</reference>
<feature type="region of interest" description="Disordered" evidence="1">
    <location>
        <begin position="62"/>
        <end position="110"/>
    </location>
</feature>
<evidence type="ECO:0000256" key="1">
    <source>
        <dbReference type="SAM" id="MobiDB-lite"/>
    </source>
</evidence>
<protein>
    <submittedName>
        <fullName evidence="2">Uncharacterized protein</fullName>
    </submittedName>
</protein>
<dbReference type="GO" id="GO:0005634">
    <property type="term" value="C:nucleus"/>
    <property type="evidence" value="ECO:0007669"/>
    <property type="project" value="TreeGrafter"/>
</dbReference>
<organism evidence="2 3">
    <name type="scientific">Aphidius gifuensis</name>
    <name type="common">Parasitoid wasp</name>
    <dbReference type="NCBI Taxonomy" id="684658"/>
    <lineage>
        <taxon>Eukaryota</taxon>
        <taxon>Metazoa</taxon>
        <taxon>Ecdysozoa</taxon>
        <taxon>Arthropoda</taxon>
        <taxon>Hexapoda</taxon>
        <taxon>Insecta</taxon>
        <taxon>Pterygota</taxon>
        <taxon>Neoptera</taxon>
        <taxon>Endopterygota</taxon>
        <taxon>Hymenoptera</taxon>
        <taxon>Apocrita</taxon>
        <taxon>Ichneumonoidea</taxon>
        <taxon>Braconidae</taxon>
        <taxon>Aphidiinae</taxon>
        <taxon>Aphidius</taxon>
    </lineage>
</organism>
<accession>A0A834XRB1</accession>
<sequence>MEPDFKKPHQNNHLKNNKTDTNNTSNKIPFDKKKYRLKKYSNKYKVDKWEEKRKKSVIHRFYNDLQKTQKKDLLKQGNNQKNDSSTSENTQDNGKSLETPKTDEKRKHQPNAFVAAKLAFKKKQEEKDHKIKAILKAKAEREEAIKKYKEKKFKKTKMLTKNTRRGQPVMKDRLEFLLEKIQEKV</sequence>
<dbReference type="EMBL" id="JACMRX010000004">
    <property type="protein sequence ID" value="KAF7990801.1"/>
    <property type="molecule type" value="Genomic_DNA"/>
</dbReference>
<dbReference type="OrthoDB" id="5377144at2759"/>
<feature type="compositionally biased region" description="Low complexity" evidence="1">
    <location>
        <begin position="17"/>
        <end position="27"/>
    </location>
</feature>
<dbReference type="Pfam" id="PF08524">
    <property type="entry name" value="rRNA_processing"/>
    <property type="match status" value="1"/>
</dbReference>
<dbReference type="PANTHER" id="PTHR15657:SF1">
    <property type="entry name" value="THYROID TRANSCRIPTION FACTOR 1-ASSOCIATED PROTEIN 26"/>
    <property type="match status" value="1"/>
</dbReference>
<evidence type="ECO:0000313" key="3">
    <source>
        <dbReference type="Proteomes" id="UP000639338"/>
    </source>
</evidence>
<evidence type="ECO:0000313" key="2">
    <source>
        <dbReference type="EMBL" id="KAF7990801.1"/>
    </source>
</evidence>
<dbReference type="AlphaFoldDB" id="A0A834XRB1"/>
<proteinExistence type="predicted"/>
<dbReference type="Proteomes" id="UP000639338">
    <property type="component" value="Unassembled WGS sequence"/>
</dbReference>
<comment type="caution">
    <text evidence="2">The sequence shown here is derived from an EMBL/GenBank/DDBJ whole genome shotgun (WGS) entry which is preliminary data.</text>
</comment>
<dbReference type="InterPro" id="IPR013730">
    <property type="entry name" value="Fyv7/TAP26"/>
</dbReference>
<name>A0A834XRB1_APHGI</name>
<feature type="compositionally biased region" description="Polar residues" evidence="1">
    <location>
        <begin position="77"/>
        <end position="96"/>
    </location>
</feature>